<evidence type="ECO:0000313" key="7">
    <source>
        <dbReference type="Proteomes" id="UP000320333"/>
    </source>
</evidence>
<dbReference type="GO" id="GO:0046872">
    <property type="term" value="F:metal ion binding"/>
    <property type="evidence" value="ECO:0007669"/>
    <property type="project" value="UniProtKB-KW"/>
</dbReference>
<dbReference type="Proteomes" id="UP000320333">
    <property type="component" value="Unassembled WGS sequence"/>
</dbReference>
<evidence type="ECO:0000256" key="2">
    <source>
        <dbReference type="PIRSR" id="PIRSR006232-1"/>
    </source>
</evidence>
<evidence type="ECO:0000313" key="6">
    <source>
        <dbReference type="EMBL" id="TPX68006.1"/>
    </source>
</evidence>
<name>A0A507EXP4_9FUNG</name>
<evidence type="ECO:0008006" key="8">
    <source>
        <dbReference type="Google" id="ProtNLM"/>
    </source>
</evidence>
<dbReference type="CDD" id="cd02909">
    <property type="entry name" value="cupin_pirin_N"/>
    <property type="match status" value="1"/>
</dbReference>
<comment type="similarity">
    <text evidence="1 3">Belongs to the pirin family.</text>
</comment>
<feature type="domain" description="Pirin C-terminal" evidence="5">
    <location>
        <begin position="202"/>
        <end position="306"/>
    </location>
</feature>
<feature type="binding site" evidence="2">
    <location>
        <position position="115"/>
    </location>
    <ligand>
        <name>Fe cation</name>
        <dbReference type="ChEBI" id="CHEBI:24875"/>
    </ligand>
</feature>
<comment type="caution">
    <text evidence="6">The sequence shown here is derived from an EMBL/GenBank/DDBJ whole genome shotgun (WGS) entry which is preliminary data.</text>
</comment>
<keyword evidence="2" id="KW-0479">Metal-binding</keyword>
<protein>
    <recommendedName>
        <fullName evidence="8">Pirin N-terminal domain-containing protein</fullName>
    </recommendedName>
</protein>
<accession>A0A507EXP4</accession>
<comment type="cofactor">
    <cofactor evidence="2">
        <name>Fe cation</name>
        <dbReference type="ChEBI" id="CHEBI:24875"/>
    </cofactor>
    <text evidence="2">Binds 1 Fe cation per subunit.</text>
</comment>
<dbReference type="PANTHER" id="PTHR13903:SF8">
    <property type="entry name" value="PIRIN"/>
    <property type="match status" value="1"/>
</dbReference>
<dbReference type="Pfam" id="PF05726">
    <property type="entry name" value="Pirin_C"/>
    <property type="match status" value="1"/>
</dbReference>
<dbReference type="Pfam" id="PF02678">
    <property type="entry name" value="Pirin"/>
    <property type="match status" value="1"/>
</dbReference>
<proteinExistence type="inferred from homology"/>
<dbReference type="SUPFAM" id="SSF51182">
    <property type="entry name" value="RmlC-like cupins"/>
    <property type="match status" value="1"/>
</dbReference>
<feature type="binding site" evidence="2">
    <location>
        <position position="71"/>
    </location>
    <ligand>
        <name>Fe cation</name>
        <dbReference type="ChEBI" id="CHEBI:24875"/>
    </ligand>
</feature>
<dbReference type="InterPro" id="IPR003829">
    <property type="entry name" value="Pirin_N_dom"/>
</dbReference>
<dbReference type="AlphaFoldDB" id="A0A507EXP4"/>
<dbReference type="InterPro" id="IPR008778">
    <property type="entry name" value="Pirin_C_dom"/>
</dbReference>
<feature type="domain" description="Pirin N-terminal" evidence="4">
    <location>
        <begin position="57"/>
        <end position="136"/>
    </location>
</feature>
<dbReference type="OrthoDB" id="198735at2759"/>
<sequence>MSKFTVRPVIVPTPMPTQDPFLFAVYHKDHYPAGDANMQAPKRGNGADFDVTAKYRMYHGDRIPGFPQHPHRGFETVTCTMDGLTDHTDSLGSAGRYGNGDLQWMTAGKGIVHGEMMPLIKQTPDGNLLRAFQLWINLPSKSKMAEPTQLMHWSENVTRFSTQDSKVDATVWAGSLYSHKALPPTPDSWASNEANDVNIWFLHMKKGAQFTLPKSAVGSNRSLYVVEGSAVTLNKSTSVPVHSVVEVSDPSSEEIVIVNTGSKDTDILVLQGKPIGEPVVKHGPFVMNTSNEIMQAFVDYRTTQFGGWPWPEDAMVFPREKGRFLSVKGRPDEFPPSKNGKDEL</sequence>
<keyword evidence="7" id="KW-1185">Reference proteome</keyword>
<dbReference type="Gene3D" id="2.60.120.10">
    <property type="entry name" value="Jelly Rolls"/>
    <property type="match status" value="2"/>
</dbReference>
<evidence type="ECO:0000259" key="5">
    <source>
        <dbReference type="Pfam" id="PF05726"/>
    </source>
</evidence>
<reference evidence="6 7" key="1">
    <citation type="journal article" date="2019" name="Sci. Rep.">
        <title>Comparative genomics of chytrid fungi reveal insights into the obligate biotrophic and pathogenic lifestyle of Synchytrium endobioticum.</title>
        <authorList>
            <person name="van de Vossenberg B.T.L.H."/>
            <person name="Warris S."/>
            <person name="Nguyen H.D.T."/>
            <person name="van Gent-Pelzer M.P.E."/>
            <person name="Joly D.L."/>
            <person name="van de Geest H.C."/>
            <person name="Bonants P.J.M."/>
            <person name="Smith D.S."/>
            <person name="Levesque C.A."/>
            <person name="van der Lee T.A.J."/>
        </authorList>
    </citation>
    <scope>NUCLEOTIDE SEQUENCE [LARGE SCALE GENOMIC DNA]</scope>
    <source>
        <strain evidence="6 7">CBS 675.73</strain>
    </source>
</reference>
<dbReference type="PANTHER" id="PTHR13903">
    <property type="entry name" value="PIRIN-RELATED"/>
    <property type="match status" value="1"/>
</dbReference>
<evidence type="ECO:0000256" key="1">
    <source>
        <dbReference type="ARBA" id="ARBA00008416"/>
    </source>
</evidence>
<keyword evidence="2" id="KW-0408">Iron</keyword>
<organism evidence="6 7">
    <name type="scientific">Chytriomyces confervae</name>
    <dbReference type="NCBI Taxonomy" id="246404"/>
    <lineage>
        <taxon>Eukaryota</taxon>
        <taxon>Fungi</taxon>
        <taxon>Fungi incertae sedis</taxon>
        <taxon>Chytridiomycota</taxon>
        <taxon>Chytridiomycota incertae sedis</taxon>
        <taxon>Chytridiomycetes</taxon>
        <taxon>Chytridiales</taxon>
        <taxon>Chytriomycetaceae</taxon>
        <taxon>Chytriomyces</taxon>
    </lineage>
</organism>
<evidence type="ECO:0000256" key="3">
    <source>
        <dbReference type="RuleBase" id="RU003457"/>
    </source>
</evidence>
<dbReference type="InterPro" id="IPR011051">
    <property type="entry name" value="RmlC_Cupin_sf"/>
</dbReference>
<dbReference type="EMBL" id="QEAP01000370">
    <property type="protein sequence ID" value="TPX68006.1"/>
    <property type="molecule type" value="Genomic_DNA"/>
</dbReference>
<dbReference type="CDD" id="cd02247">
    <property type="entry name" value="cupin_pirin_C"/>
    <property type="match status" value="1"/>
</dbReference>
<evidence type="ECO:0000259" key="4">
    <source>
        <dbReference type="Pfam" id="PF02678"/>
    </source>
</evidence>
<feature type="binding site" evidence="2">
    <location>
        <position position="113"/>
    </location>
    <ligand>
        <name>Fe cation</name>
        <dbReference type="ChEBI" id="CHEBI:24875"/>
    </ligand>
</feature>
<dbReference type="InterPro" id="IPR014710">
    <property type="entry name" value="RmlC-like_jellyroll"/>
</dbReference>
<dbReference type="InterPro" id="IPR012093">
    <property type="entry name" value="Pirin"/>
</dbReference>
<feature type="binding site" evidence="2">
    <location>
        <position position="69"/>
    </location>
    <ligand>
        <name>Fe cation</name>
        <dbReference type="ChEBI" id="CHEBI:24875"/>
    </ligand>
</feature>
<gene>
    <name evidence="6" type="ORF">CcCBS67573_g07312</name>
</gene>
<dbReference type="STRING" id="246404.A0A507EXP4"/>